<dbReference type="Proteomes" id="UP000325313">
    <property type="component" value="Unassembled WGS sequence"/>
</dbReference>
<reference evidence="1 2" key="1">
    <citation type="submission" date="2019-05" db="EMBL/GenBank/DDBJ databases">
        <title>Emergence of the Ug99 lineage of the wheat stem rust pathogen through somatic hybridization.</title>
        <authorList>
            <person name="Li F."/>
            <person name="Upadhyaya N.M."/>
            <person name="Sperschneider J."/>
            <person name="Matny O."/>
            <person name="Nguyen-Phuc H."/>
            <person name="Mago R."/>
            <person name="Raley C."/>
            <person name="Miller M.E."/>
            <person name="Silverstein K.A.T."/>
            <person name="Henningsen E."/>
            <person name="Hirsch C.D."/>
            <person name="Visser B."/>
            <person name="Pretorius Z.A."/>
            <person name="Steffenson B.J."/>
            <person name="Schwessinger B."/>
            <person name="Dodds P.N."/>
            <person name="Figueroa M."/>
        </authorList>
    </citation>
    <scope>NUCLEOTIDE SEQUENCE [LARGE SCALE GENOMIC DNA]</scope>
    <source>
        <strain evidence="1 2">Ug99</strain>
    </source>
</reference>
<gene>
    <name evidence="1" type="ORF">PGTUg99_017151</name>
</gene>
<dbReference type="AlphaFoldDB" id="A0A5B0SA74"/>
<sequence length="116" mass="13396">MPQNPQKEKGLELTIGTRTTKLYKACNRDVTTYNTYHWTGNFEILEKIGQVNSEQISTISKLNQELEDAEFLKKTMQITLVNIWAIYELPVVFKACNLQSTTNIIFENKTPIQIRA</sequence>
<comment type="caution">
    <text evidence="1">The sequence shown here is derived from an EMBL/GenBank/DDBJ whole genome shotgun (WGS) entry which is preliminary data.</text>
</comment>
<name>A0A5B0SA74_PUCGR</name>
<proteinExistence type="predicted"/>
<evidence type="ECO:0000313" key="1">
    <source>
        <dbReference type="EMBL" id="KAA1134023.1"/>
    </source>
</evidence>
<dbReference type="EMBL" id="VDEP01000069">
    <property type="protein sequence ID" value="KAA1134023.1"/>
    <property type="molecule type" value="Genomic_DNA"/>
</dbReference>
<organism evidence="1 2">
    <name type="scientific">Puccinia graminis f. sp. tritici</name>
    <dbReference type="NCBI Taxonomy" id="56615"/>
    <lineage>
        <taxon>Eukaryota</taxon>
        <taxon>Fungi</taxon>
        <taxon>Dikarya</taxon>
        <taxon>Basidiomycota</taxon>
        <taxon>Pucciniomycotina</taxon>
        <taxon>Pucciniomycetes</taxon>
        <taxon>Pucciniales</taxon>
        <taxon>Pucciniaceae</taxon>
        <taxon>Puccinia</taxon>
    </lineage>
</organism>
<evidence type="ECO:0000313" key="2">
    <source>
        <dbReference type="Proteomes" id="UP000325313"/>
    </source>
</evidence>
<accession>A0A5B0SA74</accession>
<protein>
    <submittedName>
        <fullName evidence="1">Uncharacterized protein</fullName>
    </submittedName>
</protein>